<keyword evidence="1" id="KW-0732">Signal</keyword>
<protein>
    <submittedName>
        <fullName evidence="2">TAT leader-containing periplasmic protein</fullName>
    </submittedName>
</protein>
<organism evidence="3 5">
    <name type="scientific">Shewanella morhuae</name>
    <dbReference type="NCBI Taxonomy" id="365591"/>
    <lineage>
        <taxon>Bacteria</taxon>
        <taxon>Pseudomonadati</taxon>
        <taxon>Pseudomonadota</taxon>
        <taxon>Gammaproteobacteria</taxon>
        <taxon>Alteromonadales</taxon>
        <taxon>Shewanellaceae</taxon>
        <taxon>Shewanella</taxon>
    </lineage>
</organism>
<name>A0A1N6VI02_9GAMM</name>
<reference evidence="2 4" key="2">
    <citation type="submission" date="2018-04" db="EMBL/GenBank/DDBJ databases">
        <title>Genomic sequence of a freshwater isolate of Shewanella morhuae.</title>
        <authorList>
            <person name="Castillo D.E."/>
            <person name="Gram L."/>
        </authorList>
    </citation>
    <scope>NUCLEOTIDE SEQUENCE [LARGE SCALE GENOMIC DNA]</scope>
    <source>
        <strain evidence="2 4">CW7</strain>
    </source>
</reference>
<dbReference type="AlphaFoldDB" id="A0A1N6VI02"/>
<dbReference type="EMBL" id="UGYV01000001">
    <property type="protein sequence ID" value="SUI58889.1"/>
    <property type="molecule type" value="Genomic_DNA"/>
</dbReference>
<evidence type="ECO:0000256" key="1">
    <source>
        <dbReference type="SAM" id="SignalP"/>
    </source>
</evidence>
<accession>A0A379ZBK4</accession>
<evidence type="ECO:0000313" key="3">
    <source>
        <dbReference type="EMBL" id="SUI58889.1"/>
    </source>
</evidence>
<evidence type="ECO:0000313" key="2">
    <source>
        <dbReference type="EMBL" id="PTA51221.1"/>
    </source>
</evidence>
<proteinExistence type="predicted"/>
<reference evidence="3 5" key="3">
    <citation type="submission" date="2018-06" db="EMBL/GenBank/DDBJ databases">
        <authorList>
            <consortium name="Pathogen Informatics"/>
            <person name="Doyle S."/>
        </authorList>
    </citation>
    <scope>NUCLEOTIDE SEQUENCE [LARGE SCALE GENOMIC DNA]</scope>
    <source>
        <strain evidence="3 5">NCTC10736</strain>
    </source>
</reference>
<gene>
    <name evidence="2" type="ORF">C9I43_12335</name>
    <name evidence="3" type="ORF">NCTC10736_00084</name>
</gene>
<accession>A0A1N6VI02</accession>
<feature type="chain" id="PRO_5030032249" evidence="1">
    <location>
        <begin position="19"/>
        <end position="169"/>
    </location>
</feature>
<reference evidence="2" key="1">
    <citation type="submission" date="2018-03" db="EMBL/GenBank/DDBJ databases">
        <authorList>
            <person name="Dailey F.E."/>
        </authorList>
    </citation>
    <scope>NUCLEOTIDE SEQUENCE</scope>
    <source>
        <strain evidence="2">CW7</strain>
    </source>
</reference>
<dbReference type="Proteomes" id="UP000240506">
    <property type="component" value="Unassembled WGS sequence"/>
</dbReference>
<keyword evidence="4" id="KW-1185">Reference proteome</keyword>
<dbReference type="OrthoDB" id="5771486at2"/>
<dbReference type="EMBL" id="PYSG01000002">
    <property type="protein sequence ID" value="PTA51221.1"/>
    <property type="molecule type" value="Genomic_DNA"/>
</dbReference>
<sequence>MKRRTFLMSAFAGTAALALGVNLYSPEFSLPEDSEAKDYRLLFSVLLPVILDGALPDVTTHKLAAQNRTLDAIKQSIAVLPDEQQTELFELLDMLENRLGLLVLTSSMTPLLMRSPAELTDMLETWRHSYFALLQTAYLGLRELIMASFYACPEHWNRLHYAKPELFKS</sequence>
<feature type="signal peptide" evidence="1">
    <location>
        <begin position="1"/>
        <end position="18"/>
    </location>
</feature>
<dbReference type="Proteomes" id="UP000255061">
    <property type="component" value="Unassembled WGS sequence"/>
</dbReference>
<evidence type="ECO:0000313" key="5">
    <source>
        <dbReference type="Proteomes" id="UP000255061"/>
    </source>
</evidence>
<dbReference type="STRING" id="365591.SAMN05421840_10471"/>
<evidence type="ECO:0000313" key="4">
    <source>
        <dbReference type="Proteomes" id="UP000240506"/>
    </source>
</evidence>
<dbReference type="RefSeq" id="WP_076497670.1">
    <property type="nucleotide sequence ID" value="NZ_FTNN01000004.1"/>
</dbReference>